<dbReference type="Gene3D" id="1.10.30.50">
    <property type="match status" value="1"/>
</dbReference>
<dbReference type="RefSeq" id="WP_084665064.1">
    <property type="nucleotide sequence ID" value="NZ_LT838272.1"/>
</dbReference>
<organism evidence="8 9">
    <name type="scientific">Thermanaeromonas toyohensis ToBE</name>
    <dbReference type="NCBI Taxonomy" id="698762"/>
    <lineage>
        <taxon>Bacteria</taxon>
        <taxon>Bacillati</taxon>
        <taxon>Bacillota</taxon>
        <taxon>Clostridia</taxon>
        <taxon>Neomoorellales</taxon>
        <taxon>Neomoorellaceae</taxon>
        <taxon>Thermanaeromonas</taxon>
    </lineage>
</organism>
<dbReference type="InterPro" id="IPR036162">
    <property type="entry name" value="Resolvase-like_N_sf"/>
</dbReference>
<evidence type="ECO:0000313" key="9">
    <source>
        <dbReference type="Proteomes" id="UP000192569"/>
    </source>
</evidence>
<gene>
    <name evidence="8" type="ORF">SAMN00808754_1448</name>
</gene>
<evidence type="ECO:0000256" key="4">
    <source>
        <dbReference type="PIRSR" id="PIRSR606118-50"/>
    </source>
</evidence>
<keyword evidence="2" id="KW-0238">DNA-binding</keyword>
<dbReference type="SUPFAM" id="SSF53041">
    <property type="entry name" value="Resolvase-like"/>
    <property type="match status" value="1"/>
</dbReference>
<dbReference type="GO" id="GO:0003677">
    <property type="term" value="F:DNA binding"/>
    <property type="evidence" value="ECO:0007669"/>
    <property type="project" value="UniProtKB-KW"/>
</dbReference>
<dbReference type="STRING" id="698762.SAMN00808754_1448"/>
<evidence type="ECO:0000256" key="2">
    <source>
        <dbReference type="ARBA" id="ARBA00023125"/>
    </source>
</evidence>
<keyword evidence="3" id="KW-0233">DNA recombination</keyword>
<dbReference type="AlphaFoldDB" id="A0A1W1VTU7"/>
<dbReference type="GO" id="GO:0015074">
    <property type="term" value="P:DNA integration"/>
    <property type="evidence" value="ECO:0007669"/>
    <property type="project" value="UniProtKB-KW"/>
</dbReference>
<dbReference type="Pfam" id="PF00239">
    <property type="entry name" value="Resolvase"/>
    <property type="match status" value="1"/>
</dbReference>
<evidence type="ECO:0000259" key="7">
    <source>
        <dbReference type="SMART" id="SM00857"/>
    </source>
</evidence>
<feature type="domain" description="Resolvase/invertase-type recombinase catalytic" evidence="7">
    <location>
        <begin position="3"/>
        <end position="133"/>
    </location>
</feature>
<evidence type="ECO:0000256" key="1">
    <source>
        <dbReference type="ARBA" id="ARBA00022908"/>
    </source>
</evidence>
<accession>A0A1W1VTU7</accession>
<dbReference type="Gene3D" id="3.40.50.1390">
    <property type="entry name" value="Resolvase, N-terminal catalytic domain"/>
    <property type="match status" value="1"/>
</dbReference>
<evidence type="ECO:0000256" key="3">
    <source>
        <dbReference type="ARBA" id="ARBA00023172"/>
    </source>
</evidence>
<name>A0A1W1VTU7_9FIRM</name>
<dbReference type="InterPro" id="IPR003615">
    <property type="entry name" value="HNH_nuc"/>
</dbReference>
<dbReference type="InterPro" id="IPR006118">
    <property type="entry name" value="Recombinase_CS"/>
</dbReference>
<dbReference type="InterPro" id="IPR006119">
    <property type="entry name" value="Resolv_N"/>
</dbReference>
<protein>
    <submittedName>
        <fullName evidence="8">Resolvase, N terminal domain</fullName>
    </submittedName>
</protein>
<dbReference type="SMART" id="SM00507">
    <property type="entry name" value="HNHc"/>
    <property type="match status" value="1"/>
</dbReference>
<dbReference type="GO" id="GO:0000150">
    <property type="term" value="F:DNA strand exchange activity"/>
    <property type="evidence" value="ECO:0007669"/>
    <property type="project" value="InterPro"/>
</dbReference>
<keyword evidence="1" id="KW-0229">DNA integration</keyword>
<dbReference type="CDD" id="cd00085">
    <property type="entry name" value="HNHc"/>
    <property type="match status" value="1"/>
</dbReference>
<evidence type="ECO:0000313" key="8">
    <source>
        <dbReference type="EMBL" id="SMB96314.1"/>
    </source>
</evidence>
<sequence>MRAAVYVRVSTEKQAEKGFPLEDQIERGTQKAKELGASEAVVFADEGHSEADPLTPLQQQLLHEVREGKFQLVICLAEDRRVGNLADQLAFASEVEKYARLEFVSCYKENPSLPGDRVASQEEYEEYLKSEKWQEFRKAVIEHYGYQCVLCGEKKGLEVHHLHYETLGCECVDDVVVLCRDCHVRVHSEGIGFVMGVSWCPECIFYGTPRCKGQPYWCMKGHVGCIYGIKVVYGICPRCGAEIEEPYESLCSWCLDQIREE</sequence>
<dbReference type="Proteomes" id="UP000192569">
    <property type="component" value="Chromosome I"/>
</dbReference>
<evidence type="ECO:0000256" key="5">
    <source>
        <dbReference type="PROSITE-ProRule" id="PRU10137"/>
    </source>
</evidence>
<dbReference type="PROSITE" id="PS00397">
    <property type="entry name" value="RECOMBINASES_1"/>
    <property type="match status" value="1"/>
</dbReference>
<dbReference type="CDD" id="cd00338">
    <property type="entry name" value="Ser_Recombinase"/>
    <property type="match status" value="1"/>
</dbReference>
<dbReference type="EMBL" id="LT838272">
    <property type="protein sequence ID" value="SMB96314.1"/>
    <property type="molecule type" value="Genomic_DNA"/>
</dbReference>
<dbReference type="SMART" id="SM00857">
    <property type="entry name" value="Resolvase"/>
    <property type="match status" value="1"/>
</dbReference>
<feature type="active site" description="O-(5'-phospho-DNA)-serine intermediate" evidence="4 5">
    <location>
        <position position="10"/>
    </location>
</feature>
<feature type="domain" description="HNH nuclease" evidence="6">
    <location>
        <begin position="136"/>
        <end position="184"/>
    </location>
</feature>
<proteinExistence type="predicted"/>
<evidence type="ECO:0000259" key="6">
    <source>
        <dbReference type="SMART" id="SM00507"/>
    </source>
</evidence>
<reference evidence="8 9" key="1">
    <citation type="submission" date="2017-04" db="EMBL/GenBank/DDBJ databases">
        <authorList>
            <person name="Afonso C.L."/>
            <person name="Miller P.J."/>
            <person name="Scott M.A."/>
            <person name="Spackman E."/>
            <person name="Goraichik I."/>
            <person name="Dimitrov K.M."/>
            <person name="Suarez D.L."/>
            <person name="Swayne D.E."/>
        </authorList>
    </citation>
    <scope>NUCLEOTIDE SEQUENCE [LARGE SCALE GENOMIC DNA]</scope>
    <source>
        <strain evidence="8 9">ToBE</strain>
    </source>
</reference>
<dbReference type="OrthoDB" id="1094757at2"/>
<keyword evidence="9" id="KW-1185">Reference proteome</keyword>